<feature type="domain" description="MATH" evidence="4">
    <location>
        <begin position="12"/>
        <end position="133"/>
    </location>
</feature>
<dbReference type="PROSITE" id="PS50144">
    <property type="entry name" value="MATH"/>
    <property type="match status" value="1"/>
</dbReference>
<dbReference type="InterPro" id="IPR050804">
    <property type="entry name" value="MCC"/>
</dbReference>
<dbReference type="Gene3D" id="2.60.210.10">
    <property type="entry name" value="Apoptosis, Tumor Necrosis Factor Receptor Associated Protein 2, Chain A"/>
    <property type="match status" value="1"/>
</dbReference>
<evidence type="ECO:0000313" key="5">
    <source>
        <dbReference type="Proteomes" id="UP000087766"/>
    </source>
</evidence>
<feature type="transmembrane region" description="Helical" evidence="3">
    <location>
        <begin position="40"/>
        <end position="59"/>
    </location>
</feature>
<keyword evidence="3" id="KW-1133">Transmembrane helix</keyword>
<dbReference type="SUPFAM" id="SSF49599">
    <property type="entry name" value="TRAF domain-like"/>
    <property type="match status" value="1"/>
</dbReference>
<organism evidence="5 6">
    <name type="scientific">Vigna radiata var. radiata</name>
    <name type="common">Mung bean</name>
    <name type="synonym">Phaseolus aureus</name>
    <dbReference type="NCBI Taxonomy" id="3916"/>
    <lineage>
        <taxon>Eukaryota</taxon>
        <taxon>Viridiplantae</taxon>
        <taxon>Streptophyta</taxon>
        <taxon>Embryophyta</taxon>
        <taxon>Tracheophyta</taxon>
        <taxon>Spermatophyta</taxon>
        <taxon>Magnoliopsida</taxon>
        <taxon>eudicotyledons</taxon>
        <taxon>Gunneridae</taxon>
        <taxon>Pentapetalae</taxon>
        <taxon>rosids</taxon>
        <taxon>fabids</taxon>
        <taxon>Fabales</taxon>
        <taxon>Fabaceae</taxon>
        <taxon>Papilionoideae</taxon>
        <taxon>50 kb inversion clade</taxon>
        <taxon>NPAAA clade</taxon>
        <taxon>indigoferoid/millettioid clade</taxon>
        <taxon>Phaseoleae</taxon>
        <taxon>Vigna</taxon>
    </lineage>
</organism>
<reference evidence="6" key="2">
    <citation type="submission" date="2025-08" db="UniProtKB">
        <authorList>
            <consortium name="RefSeq"/>
        </authorList>
    </citation>
    <scope>IDENTIFICATION</scope>
    <source>
        <tissue evidence="6">Leaf</tissue>
    </source>
</reference>
<dbReference type="PANTHER" id="PTHR46236">
    <property type="entry name" value="TRAF-LIKE SUPERFAMILY PROTEIN"/>
    <property type="match status" value="1"/>
</dbReference>
<feature type="coiled-coil region" evidence="2">
    <location>
        <begin position="232"/>
        <end position="266"/>
    </location>
</feature>
<dbReference type="KEGG" id="vra:111242550"/>
<evidence type="ECO:0000313" key="6">
    <source>
        <dbReference type="RefSeq" id="XP_022642050.1"/>
    </source>
</evidence>
<dbReference type="AlphaFoldDB" id="A0A3Q0FDA0"/>
<dbReference type="PANTHER" id="PTHR46236:SF36">
    <property type="entry name" value="MATH (MEPRIN AND TRAF-C-LIKE) DOMAIN PROTEIN"/>
    <property type="match status" value="1"/>
</dbReference>
<gene>
    <name evidence="6" type="primary">LOC111242550</name>
</gene>
<evidence type="ECO:0000256" key="3">
    <source>
        <dbReference type="SAM" id="Phobius"/>
    </source>
</evidence>
<sequence length="285" mass="33584">MENYKERPKLIFEKYTWRINNFSKLKCEEHYSESFILNGFPWYMVSCLVGGILGIYLEADKNCAYLPKDWKRTENISLALINQVNDQKTIRKGSECEFSTDDPFSKYFMFFNGLDEPSSGFIVNDTCIIEAGIFLIKNVYENELYHTPRMFDKNANPKNPLFHEMFMRSFTNINLNYVPLLEKVKDMDNEACNYYKKIWDEVKIFGFDLSWIESEFKSASNLKSYMENAAKVRKAKVIMNDLETRTEKLKEAVIETETELEMAKRDFERAKEGFEESNLDEGSLF</sequence>
<evidence type="ECO:0000256" key="2">
    <source>
        <dbReference type="SAM" id="Coils"/>
    </source>
</evidence>
<dbReference type="Proteomes" id="UP000087766">
    <property type="component" value="Chromosome 9"/>
</dbReference>
<keyword evidence="3" id="KW-0812">Transmembrane</keyword>
<dbReference type="InterPro" id="IPR002083">
    <property type="entry name" value="MATH/TRAF_dom"/>
</dbReference>
<keyword evidence="1 2" id="KW-0175">Coiled coil</keyword>
<keyword evidence="3" id="KW-0472">Membrane</keyword>
<dbReference type="Pfam" id="PF22486">
    <property type="entry name" value="MATH_2"/>
    <property type="match status" value="1"/>
</dbReference>
<name>A0A3Q0FDA0_VIGRR</name>
<dbReference type="OrthoDB" id="2116871at2759"/>
<evidence type="ECO:0000259" key="4">
    <source>
        <dbReference type="PROSITE" id="PS50144"/>
    </source>
</evidence>
<accession>A0A3Q0FDA0</accession>
<dbReference type="InterPro" id="IPR008974">
    <property type="entry name" value="TRAF-like"/>
</dbReference>
<protein>
    <submittedName>
        <fullName evidence="6">MATH domain and coiled-coil domain-containing protein At3g58360-like</fullName>
    </submittedName>
</protein>
<keyword evidence="5" id="KW-1185">Reference proteome</keyword>
<dbReference type="STRING" id="3916.A0A3Q0FDA0"/>
<reference evidence="5" key="1">
    <citation type="journal article" date="2014" name="Nat. Commun.">
        <title>Genome sequence of mungbean and insights into evolution within Vigna species.</title>
        <authorList>
            <person name="Kang Y.J."/>
            <person name="Kim S.K."/>
            <person name="Kim M.Y."/>
            <person name="Lestari P."/>
            <person name="Kim K.H."/>
            <person name="Ha B.K."/>
            <person name="Jun T.H."/>
            <person name="Hwang W.J."/>
            <person name="Lee T."/>
            <person name="Lee J."/>
            <person name="Shim S."/>
            <person name="Yoon M.Y."/>
            <person name="Jang Y.E."/>
            <person name="Han K.S."/>
            <person name="Taeprayoon P."/>
            <person name="Yoon N."/>
            <person name="Somta P."/>
            <person name="Tanya P."/>
            <person name="Kim K.S."/>
            <person name="Gwag J.G."/>
            <person name="Moon J.K."/>
            <person name="Lee Y.H."/>
            <person name="Park B.S."/>
            <person name="Bombarely A."/>
            <person name="Doyle J.J."/>
            <person name="Jackson S.A."/>
            <person name="Schafleitner R."/>
            <person name="Srinives P."/>
            <person name="Varshney R.K."/>
            <person name="Lee S.H."/>
        </authorList>
    </citation>
    <scope>NUCLEOTIDE SEQUENCE [LARGE SCALE GENOMIC DNA]</scope>
    <source>
        <strain evidence="5">cv. VC1973A</strain>
    </source>
</reference>
<proteinExistence type="predicted"/>
<dbReference type="RefSeq" id="XP_022642050.1">
    <property type="nucleotide sequence ID" value="XM_022786329.1"/>
</dbReference>
<evidence type="ECO:0000256" key="1">
    <source>
        <dbReference type="ARBA" id="ARBA00023054"/>
    </source>
</evidence>
<dbReference type="CDD" id="cd00121">
    <property type="entry name" value="MATH"/>
    <property type="match status" value="1"/>
</dbReference>
<dbReference type="GeneID" id="111242550"/>